<protein>
    <submittedName>
        <fullName evidence="1">Uncharacterized protein</fullName>
    </submittedName>
</protein>
<dbReference type="AlphaFoldDB" id="A0A4C1XIK6"/>
<evidence type="ECO:0000313" key="1">
    <source>
        <dbReference type="EMBL" id="GBP62129.1"/>
    </source>
</evidence>
<keyword evidence="2" id="KW-1185">Reference proteome</keyword>
<proteinExistence type="predicted"/>
<organism evidence="1 2">
    <name type="scientific">Eumeta variegata</name>
    <name type="common">Bagworm moth</name>
    <name type="synonym">Eumeta japonica</name>
    <dbReference type="NCBI Taxonomy" id="151549"/>
    <lineage>
        <taxon>Eukaryota</taxon>
        <taxon>Metazoa</taxon>
        <taxon>Ecdysozoa</taxon>
        <taxon>Arthropoda</taxon>
        <taxon>Hexapoda</taxon>
        <taxon>Insecta</taxon>
        <taxon>Pterygota</taxon>
        <taxon>Neoptera</taxon>
        <taxon>Endopterygota</taxon>
        <taxon>Lepidoptera</taxon>
        <taxon>Glossata</taxon>
        <taxon>Ditrysia</taxon>
        <taxon>Tineoidea</taxon>
        <taxon>Psychidae</taxon>
        <taxon>Oiketicinae</taxon>
        <taxon>Eumeta</taxon>
    </lineage>
</organism>
<accession>A0A4C1XIK6</accession>
<evidence type="ECO:0000313" key="2">
    <source>
        <dbReference type="Proteomes" id="UP000299102"/>
    </source>
</evidence>
<reference evidence="1 2" key="1">
    <citation type="journal article" date="2019" name="Commun. Biol.">
        <title>The bagworm genome reveals a unique fibroin gene that provides high tensile strength.</title>
        <authorList>
            <person name="Kono N."/>
            <person name="Nakamura H."/>
            <person name="Ohtoshi R."/>
            <person name="Tomita M."/>
            <person name="Numata K."/>
            <person name="Arakawa K."/>
        </authorList>
    </citation>
    <scope>NUCLEOTIDE SEQUENCE [LARGE SCALE GENOMIC DNA]</scope>
</reference>
<dbReference type="Proteomes" id="UP000299102">
    <property type="component" value="Unassembled WGS sequence"/>
</dbReference>
<sequence>MDLCNQFAVLKFPYLNSAPRPFHCAYAVCPFKRMSVCPQVRLSYLSCYLCFSLCKEEGGENPLWAVRTPGRTGCVRLARTKNPLKQRRLPLARRQLQLHLKRPEGTRGAKGA</sequence>
<comment type="caution">
    <text evidence="1">The sequence shown here is derived from an EMBL/GenBank/DDBJ whole genome shotgun (WGS) entry which is preliminary data.</text>
</comment>
<gene>
    <name evidence="1" type="ORF">EVAR_46098_1</name>
</gene>
<dbReference type="EMBL" id="BGZK01000832">
    <property type="protein sequence ID" value="GBP62129.1"/>
    <property type="molecule type" value="Genomic_DNA"/>
</dbReference>
<name>A0A4C1XIK6_EUMVA</name>